<sequence>MIESVLYQPVLRPFWRRHTVMTALALAMASWWLWQGWYEALAVTAVGGLVIAGQRHRRTVAVRDAGLRARAEYEHRLSLAGDPRGVFGRYPPVQPGWYPDPGAAIGARQNRYQLRYFDGSVWTPHAVSR</sequence>
<dbReference type="Pfam" id="PF10708">
    <property type="entry name" value="DUF2510"/>
    <property type="match status" value="1"/>
</dbReference>
<feature type="domain" description="DUF2510" evidence="2">
    <location>
        <begin position="95"/>
        <end position="126"/>
    </location>
</feature>
<keyword evidence="1" id="KW-0812">Transmembrane</keyword>
<accession>A0A850Q1S3</accession>
<protein>
    <recommendedName>
        <fullName evidence="2">DUF2510 domain-containing protein</fullName>
    </recommendedName>
</protein>
<evidence type="ECO:0000313" key="3">
    <source>
        <dbReference type="EMBL" id="NVN53616.1"/>
    </source>
</evidence>
<evidence type="ECO:0000259" key="2">
    <source>
        <dbReference type="Pfam" id="PF10708"/>
    </source>
</evidence>
<name>A0A850Q1S3_9MYCO</name>
<organism evidence="3 4">
    <name type="scientific">Mycolicibacterium hippocampi</name>
    <dbReference type="NCBI Taxonomy" id="659824"/>
    <lineage>
        <taxon>Bacteria</taxon>
        <taxon>Bacillati</taxon>
        <taxon>Actinomycetota</taxon>
        <taxon>Actinomycetes</taxon>
        <taxon>Mycobacteriales</taxon>
        <taxon>Mycobacteriaceae</taxon>
        <taxon>Mycolicibacterium</taxon>
    </lineage>
</organism>
<reference evidence="3 4" key="1">
    <citation type="submission" date="2020-05" db="EMBL/GenBank/DDBJ databases">
        <title>Draft genome sequence of Mycobacterium hippocampi DL, isolated from European seabass, Dicentrarchus labrax, reared in fish farms.</title>
        <authorList>
            <person name="Stathopoulou P."/>
            <person name="Asimakis E."/>
            <person name="Tzokas K."/>
            <person name="Batargias C."/>
            <person name="Tsiamis G."/>
        </authorList>
    </citation>
    <scope>NUCLEOTIDE SEQUENCE [LARGE SCALE GENOMIC DNA]</scope>
    <source>
        <strain evidence="3 4">DL</strain>
    </source>
</reference>
<comment type="caution">
    <text evidence="3">The sequence shown here is derived from an EMBL/GenBank/DDBJ whole genome shotgun (WGS) entry which is preliminary data.</text>
</comment>
<keyword evidence="4" id="KW-1185">Reference proteome</keyword>
<proteinExistence type="predicted"/>
<gene>
    <name evidence="3" type="ORF">HLY00_3966</name>
</gene>
<dbReference type="Proteomes" id="UP000570517">
    <property type="component" value="Unassembled WGS sequence"/>
</dbReference>
<dbReference type="EMBL" id="JABFYL010000049">
    <property type="protein sequence ID" value="NVN53616.1"/>
    <property type="molecule type" value="Genomic_DNA"/>
</dbReference>
<keyword evidence="1" id="KW-1133">Transmembrane helix</keyword>
<evidence type="ECO:0000313" key="4">
    <source>
        <dbReference type="Proteomes" id="UP000570517"/>
    </source>
</evidence>
<keyword evidence="1" id="KW-0472">Membrane</keyword>
<evidence type="ECO:0000256" key="1">
    <source>
        <dbReference type="SAM" id="Phobius"/>
    </source>
</evidence>
<dbReference type="AlphaFoldDB" id="A0A850Q1S3"/>
<feature type="transmembrane region" description="Helical" evidence="1">
    <location>
        <begin position="31"/>
        <end position="53"/>
    </location>
</feature>
<dbReference type="InterPro" id="IPR018929">
    <property type="entry name" value="DUF2510"/>
</dbReference>